<evidence type="ECO:0000256" key="5">
    <source>
        <dbReference type="ARBA" id="ARBA00022741"/>
    </source>
</evidence>
<dbReference type="InterPro" id="IPR008995">
    <property type="entry name" value="Mo/tungstate-bd_C_term_dom"/>
</dbReference>
<dbReference type="GO" id="GO:0055052">
    <property type="term" value="C:ATP-binding cassette (ABC) transporter complex, substrate-binding subunit-containing"/>
    <property type="evidence" value="ECO:0007669"/>
    <property type="project" value="TreeGrafter"/>
</dbReference>
<sequence>MSHIQITGLTKKYGSTAVLRDVHLGIGEGEFVVLVGPSGCGKSTLLRAIAGLETTDGGSIAFDGEAADHLPPQQRRLAMVFQSYALYPHMTAHDNMAFGLREQRQSEALIAQRIAKASAALHLDDYLDRYPRELSGGQRQRVAMGRAMVREPRAFLFDEPLSNLDAQLRVQMRAEIRALQRQLGTTTVYVTHDQEEAMTMADRIAVLRAGRIEQVGDPLTLYDEPANEFVARFIGSPPMNVVDARWAQGQLSLGEGIRLPAPPGSAGRHDDAVRLGLRPEHLVLQTGEASPDAPLLRLRVSAVDYLGSITELHGTVPDAFDASPWLARLAGRHRATAGEEVTLTWIPSHAHLFNPESGARLSRLSIATQAARPSHRHEH</sequence>
<dbReference type="CDD" id="cd03301">
    <property type="entry name" value="ABC_MalK_N"/>
    <property type="match status" value="1"/>
</dbReference>
<keyword evidence="5" id="KW-0547">Nucleotide-binding</keyword>
<dbReference type="STRING" id="595537.Varpa_3485"/>
<dbReference type="GO" id="GO:0008643">
    <property type="term" value="P:carbohydrate transport"/>
    <property type="evidence" value="ECO:0007669"/>
    <property type="project" value="InterPro"/>
</dbReference>
<dbReference type="InterPro" id="IPR003439">
    <property type="entry name" value="ABC_transporter-like_ATP-bd"/>
</dbReference>
<dbReference type="HOGENOM" id="CLU_000604_1_1_4"/>
<evidence type="ECO:0000256" key="3">
    <source>
        <dbReference type="ARBA" id="ARBA00022519"/>
    </source>
</evidence>
<dbReference type="Proteomes" id="UP000008917">
    <property type="component" value="Chromosome"/>
</dbReference>
<keyword evidence="1" id="KW-0813">Transport</keyword>
<keyword evidence="6" id="KW-0067">ATP-binding</keyword>
<dbReference type="FunFam" id="3.40.50.300:FF:000042">
    <property type="entry name" value="Maltose/maltodextrin ABC transporter, ATP-binding protein"/>
    <property type="match status" value="1"/>
</dbReference>
<evidence type="ECO:0000313" key="11">
    <source>
        <dbReference type="Proteomes" id="UP000008917"/>
    </source>
</evidence>
<dbReference type="SUPFAM" id="SSF52540">
    <property type="entry name" value="P-loop containing nucleoside triphosphate hydrolases"/>
    <property type="match status" value="1"/>
</dbReference>
<keyword evidence="4" id="KW-0762">Sugar transport</keyword>
<dbReference type="PANTHER" id="PTHR43875">
    <property type="entry name" value="MALTODEXTRIN IMPORT ATP-BINDING PROTEIN MSMX"/>
    <property type="match status" value="1"/>
</dbReference>
<evidence type="ECO:0000256" key="4">
    <source>
        <dbReference type="ARBA" id="ARBA00022597"/>
    </source>
</evidence>
<evidence type="ECO:0000313" key="10">
    <source>
        <dbReference type="EMBL" id="ADU37670.1"/>
    </source>
</evidence>
<dbReference type="RefSeq" id="WP_013541897.1">
    <property type="nucleotide sequence ID" value="NC_014931.1"/>
</dbReference>
<dbReference type="Pfam" id="PF08402">
    <property type="entry name" value="TOBE_2"/>
    <property type="match status" value="1"/>
</dbReference>
<dbReference type="KEGG" id="vpe:Varpa_3485"/>
<dbReference type="NCBIfam" id="NF008653">
    <property type="entry name" value="PRK11650.1"/>
    <property type="match status" value="1"/>
</dbReference>
<feature type="domain" description="ABC transporter" evidence="9">
    <location>
        <begin position="4"/>
        <end position="234"/>
    </location>
</feature>
<reference evidence="10 11" key="2">
    <citation type="journal article" date="2013" name="Genome Announc.">
        <title>Genome of the Root-Associated Plant Growth-Promoting Bacterium Variovorax paradoxus Strain EPS.</title>
        <authorList>
            <person name="Han J.I."/>
            <person name="Spain J.C."/>
            <person name="Leadbetter J.R."/>
            <person name="Ovchinnikova G."/>
            <person name="Goodwin L.A."/>
            <person name="Han C.S."/>
            <person name="Woyke T."/>
            <person name="Davenport K.W."/>
            <person name="Orwin P.M."/>
        </authorList>
    </citation>
    <scope>NUCLEOTIDE SEQUENCE [LARGE SCALE GENOMIC DNA]</scope>
    <source>
        <strain evidence="10 11">EPS</strain>
    </source>
</reference>
<dbReference type="SMART" id="SM00382">
    <property type="entry name" value="AAA"/>
    <property type="match status" value="1"/>
</dbReference>
<dbReference type="GO" id="GO:0140359">
    <property type="term" value="F:ABC-type transporter activity"/>
    <property type="evidence" value="ECO:0007669"/>
    <property type="project" value="InterPro"/>
</dbReference>
<dbReference type="Gene3D" id="2.40.50.100">
    <property type="match status" value="1"/>
</dbReference>
<dbReference type="InterPro" id="IPR047641">
    <property type="entry name" value="ABC_transpr_MalK/UgpC-like"/>
</dbReference>
<dbReference type="PANTHER" id="PTHR43875:SF12">
    <property type="entry name" value="SN-GLYCEROL-3-PHOSPHATE IMPORT ATP-BINDING PROTEIN UGPC"/>
    <property type="match status" value="1"/>
</dbReference>
<keyword evidence="2" id="KW-1003">Cell membrane</keyword>
<dbReference type="eggNOG" id="COG3842">
    <property type="taxonomic scope" value="Bacteria"/>
</dbReference>
<dbReference type="PROSITE" id="PS50893">
    <property type="entry name" value="ABC_TRANSPORTER_2"/>
    <property type="match status" value="1"/>
</dbReference>
<dbReference type="EMBL" id="CP002417">
    <property type="protein sequence ID" value="ADU37670.1"/>
    <property type="molecule type" value="Genomic_DNA"/>
</dbReference>
<dbReference type="InterPro" id="IPR015855">
    <property type="entry name" value="ABC_transpr_MalK-like"/>
</dbReference>
<evidence type="ECO:0000256" key="7">
    <source>
        <dbReference type="ARBA" id="ARBA00022967"/>
    </source>
</evidence>
<accession>E6UX34</accession>
<dbReference type="Pfam" id="PF00005">
    <property type="entry name" value="ABC_tran"/>
    <property type="match status" value="1"/>
</dbReference>
<dbReference type="PROSITE" id="PS00211">
    <property type="entry name" value="ABC_TRANSPORTER_1"/>
    <property type="match status" value="1"/>
</dbReference>
<dbReference type="InterPro" id="IPR017871">
    <property type="entry name" value="ABC_transporter-like_CS"/>
</dbReference>
<name>E6UX34_VARPE</name>
<dbReference type="GO" id="GO:0016887">
    <property type="term" value="F:ATP hydrolysis activity"/>
    <property type="evidence" value="ECO:0007669"/>
    <property type="project" value="InterPro"/>
</dbReference>
<dbReference type="InterPro" id="IPR013611">
    <property type="entry name" value="Transp-assoc_OB_typ2"/>
</dbReference>
<reference evidence="11" key="1">
    <citation type="submission" date="2010-12" db="EMBL/GenBank/DDBJ databases">
        <title>Complete sequence of Variovorax paradoxus EPS.</title>
        <authorList>
            <consortium name="US DOE Joint Genome Institute"/>
            <person name="Lucas S."/>
            <person name="Copeland A."/>
            <person name="Lapidus A."/>
            <person name="Cheng J.-F."/>
            <person name="Goodwin L."/>
            <person name="Pitluck S."/>
            <person name="Teshima H."/>
            <person name="Detter J.C."/>
            <person name="Han C."/>
            <person name="Tapia R."/>
            <person name="Land M."/>
            <person name="Hauser L."/>
            <person name="Kyrpides N."/>
            <person name="Ivanova N."/>
            <person name="Ovchinnikova G."/>
            <person name="Orwin P."/>
            <person name="Han J.-I.G."/>
            <person name="Woyke T."/>
        </authorList>
    </citation>
    <scope>NUCLEOTIDE SEQUENCE [LARGE SCALE GENOMIC DNA]</scope>
    <source>
        <strain evidence="11">EPS</strain>
    </source>
</reference>
<dbReference type="GO" id="GO:0015794">
    <property type="term" value="P:glycerol-3-phosphate transmembrane transport"/>
    <property type="evidence" value="ECO:0007669"/>
    <property type="project" value="TreeGrafter"/>
</dbReference>
<gene>
    <name evidence="10" type="ordered locus">Varpa_3485</name>
</gene>
<dbReference type="InterPro" id="IPR027417">
    <property type="entry name" value="P-loop_NTPase"/>
</dbReference>
<protein>
    <submittedName>
        <fullName evidence="10">ABC transporter related protein</fullName>
    </submittedName>
</protein>
<evidence type="ECO:0000256" key="6">
    <source>
        <dbReference type="ARBA" id="ARBA00022840"/>
    </source>
</evidence>
<dbReference type="OrthoDB" id="5298774at2"/>
<dbReference type="SUPFAM" id="SSF50331">
    <property type="entry name" value="MOP-like"/>
    <property type="match status" value="1"/>
</dbReference>
<organism evidence="10 11">
    <name type="scientific">Variovorax paradoxus (strain EPS)</name>
    <dbReference type="NCBI Taxonomy" id="595537"/>
    <lineage>
        <taxon>Bacteria</taxon>
        <taxon>Pseudomonadati</taxon>
        <taxon>Pseudomonadota</taxon>
        <taxon>Betaproteobacteria</taxon>
        <taxon>Burkholderiales</taxon>
        <taxon>Comamonadaceae</taxon>
        <taxon>Variovorax</taxon>
    </lineage>
</organism>
<keyword evidence="7" id="KW-1278">Translocase</keyword>
<keyword evidence="3" id="KW-0997">Cell inner membrane</keyword>
<dbReference type="GO" id="GO:0005524">
    <property type="term" value="F:ATP binding"/>
    <property type="evidence" value="ECO:0007669"/>
    <property type="project" value="UniProtKB-KW"/>
</dbReference>
<evidence type="ECO:0000259" key="9">
    <source>
        <dbReference type="PROSITE" id="PS50893"/>
    </source>
</evidence>
<dbReference type="Gene3D" id="2.40.50.140">
    <property type="entry name" value="Nucleic acid-binding proteins"/>
    <property type="match status" value="1"/>
</dbReference>
<dbReference type="InterPro" id="IPR003593">
    <property type="entry name" value="AAA+_ATPase"/>
</dbReference>
<evidence type="ECO:0000256" key="8">
    <source>
        <dbReference type="ARBA" id="ARBA00023136"/>
    </source>
</evidence>
<proteinExistence type="predicted"/>
<dbReference type="GO" id="GO:0001407">
    <property type="term" value="P:glycerophosphodiester transmembrane transport"/>
    <property type="evidence" value="ECO:0007669"/>
    <property type="project" value="TreeGrafter"/>
</dbReference>
<evidence type="ECO:0000256" key="1">
    <source>
        <dbReference type="ARBA" id="ARBA00022448"/>
    </source>
</evidence>
<keyword evidence="8" id="KW-0472">Membrane</keyword>
<evidence type="ECO:0000256" key="2">
    <source>
        <dbReference type="ARBA" id="ARBA00022475"/>
    </source>
</evidence>
<dbReference type="Gene3D" id="3.40.50.300">
    <property type="entry name" value="P-loop containing nucleotide triphosphate hydrolases"/>
    <property type="match status" value="1"/>
</dbReference>
<dbReference type="InterPro" id="IPR012340">
    <property type="entry name" value="NA-bd_OB-fold"/>
</dbReference>
<dbReference type="AlphaFoldDB" id="E6UX34"/>